<name>A0A0F5HYC8_BACTR</name>
<evidence type="ECO:0000313" key="2">
    <source>
        <dbReference type="Proteomes" id="UP000031563"/>
    </source>
</evidence>
<dbReference type="Proteomes" id="UP000031563">
    <property type="component" value="Unassembled WGS sequence"/>
</dbReference>
<evidence type="ECO:0000313" key="1">
    <source>
        <dbReference type="EMBL" id="KKB39800.1"/>
    </source>
</evidence>
<dbReference type="EMBL" id="JWIR02000037">
    <property type="protein sequence ID" value="KKB39800.1"/>
    <property type="molecule type" value="Genomic_DNA"/>
</dbReference>
<accession>A0A0F5HYC8</accession>
<dbReference type="AlphaFoldDB" id="A0A0F5HYC8"/>
<reference evidence="1" key="1">
    <citation type="submission" date="2015-02" db="EMBL/GenBank/DDBJ databases">
        <title>Genome Assembly of Bacillaceae bacterium MTCC 8252.</title>
        <authorList>
            <person name="Verma A."/>
            <person name="Khatri I."/>
            <person name="Mual P."/>
            <person name="Subramanian S."/>
            <person name="Krishnamurthi S."/>
        </authorList>
    </citation>
    <scope>NUCLEOTIDE SEQUENCE [LARGE SCALE GENOMIC DNA]</scope>
    <source>
        <strain evidence="1">MTCC 8252</strain>
    </source>
</reference>
<gene>
    <name evidence="1" type="ORF">QY95_02017</name>
</gene>
<proteinExistence type="predicted"/>
<organism evidence="1 2">
    <name type="scientific">Bacillus thermotolerans</name>
    <name type="common">Quasibacillus thermotolerans</name>
    <dbReference type="NCBI Taxonomy" id="1221996"/>
    <lineage>
        <taxon>Bacteria</taxon>
        <taxon>Bacillati</taxon>
        <taxon>Bacillota</taxon>
        <taxon>Bacilli</taxon>
        <taxon>Bacillales</taxon>
        <taxon>Bacillaceae</taxon>
        <taxon>Bacillus</taxon>
    </lineage>
</organism>
<dbReference type="OrthoDB" id="2880485at2"/>
<protein>
    <submittedName>
        <fullName evidence="1">Uncharacterized protein</fullName>
    </submittedName>
</protein>
<accession>A0A0F5I3F2</accession>
<dbReference type="RefSeq" id="WP_046128668.1">
    <property type="nucleotide sequence ID" value="NZ_JWIR02000037.1"/>
</dbReference>
<sequence>MNSHIENRTPEEQPLHASKLDIHVFDQKGSFPFKDKDLSSKRVYEVHDETLRTPLEKADVFEQLLNIPNQCELWIVPVTAETTALTKSIQDEKSSALFDMLASVKDKMQFDRTFLIAEDGVCEGVCEQLKALGYTFTEKTTEELQEVKVEF</sequence>
<keyword evidence="2" id="KW-1185">Reference proteome</keyword>
<comment type="caution">
    <text evidence="1">The sequence shown here is derived from an EMBL/GenBank/DDBJ whole genome shotgun (WGS) entry which is preliminary data.</text>
</comment>